<keyword evidence="2" id="KW-0229">DNA integration</keyword>
<sequence length="272" mass="30268">MERYCQLLALRHYSPRTQKNYRAIFRAFLVHFAPRSPLDLGRQDIIDYLAVRVAGGISEAYQNVLINAVKFYYEQVAGLPAPVWALPRPKRPLLSPRLLTRAEVRALLQGTDNLKHRAMLMLAYGLGLRLNEVLALTPADLDARRRLLRVGGGTSKKPRELPVPALLLALLREHVQQARPQRFLFEGTQPGEAYSARSLQQVVHQAAVRAGIGRAVTLHMLRHSFAAHLVESGADLHLLQEVLGHASLKTTEAYRHVGGHPHLASPLDGLGL</sequence>
<dbReference type="InterPro" id="IPR010998">
    <property type="entry name" value="Integrase_recombinase_N"/>
</dbReference>
<evidence type="ECO:0000256" key="2">
    <source>
        <dbReference type="ARBA" id="ARBA00022908"/>
    </source>
</evidence>
<reference evidence="9" key="1">
    <citation type="journal article" date="2019" name="Int. J. Syst. Evol. Microbiol.">
        <title>The Global Catalogue of Microorganisms (GCM) 10K type strain sequencing project: providing services to taxonomists for standard genome sequencing and annotation.</title>
        <authorList>
            <consortium name="The Broad Institute Genomics Platform"/>
            <consortium name="The Broad Institute Genome Sequencing Center for Infectious Disease"/>
            <person name="Wu L."/>
            <person name="Ma J."/>
        </authorList>
    </citation>
    <scope>NUCLEOTIDE SEQUENCE [LARGE SCALE GENOMIC DNA]</scope>
    <source>
        <strain evidence="9">CGMCC 1.15795</strain>
    </source>
</reference>
<evidence type="ECO:0000256" key="4">
    <source>
        <dbReference type="ARBA" id="ARBA00023172"/>
    </source>
</evidence>
<evidence type="ECO:0000259" key="6">
    <source>
        <dbReference type="PROSITE" id="PS51898"/>
    </source>
</evidence>
<dbReference type="RefSeq" id="WP_382317249.1">
    <property type="nucleotide sequence ID" value="NZ_JBHUFD010000018.1"/>
</dbReference>
<evidence type="ECO:0000256" key="5">
    <source>
        <dbReference type="PROSITE-ProRule" id="PRU01248"/>
    </source>
</evidence>
<keyword evidence="3 5" id="KW-0238">DNA-binding</keyword>
<dbReference type="InterPro" id="IPR013762">
    <property type="entry name" value="Integrase-like_cat_sf"/>
</dbReference>
<dbReference type="EMBL" id="JBHUFD010000018">
    <property type="protein sequence ID" value="MFD1874983.1"/>
    <property type="molecule type" value="Genomic_DNA"/>
</dbReference>
<evidence type="ECO:0000259" key="7">
    <source>
        <dbReference type="PROSITE" id="PS51900"/>
    </source>
</evidence>
<dbReference type="InterPro" id="IPR044068">
    <property type="entry name" value="CB"/>
</dbReference>
<dbReference type="Pfam" id="PF00589">
    <property type="entry name" value="Phage_integrase"/>
    <property type="match status" value="1"/>
</dbReference>
<proteinExistence type="inferred from homology"/>
<dbReference type="Proteomes" id="UP001597197">
    <property type="component" value="Unassembled WGS sequence"/>
</dbReference>
<keyword evidence="9" id="KW-1185">Reference proteome</keyword>
<evidence type="ECO:0000313" key="9">
    <source>
        <dbReference type="Proteomes" id="UP001597197"/>
    </source>
</evidence>
<dbReference type="PANTHER" id="PTHR30349:SF64">
    <property type="entry name" value="PROPHAGE INTEGRASE INTD-RELATED"/>
    <property type="match status" value="1"/>
</dbReference>
<dbReference type="PROSITE" id="PS51898">
    <property type="entry name" value="TYR_RECOMBINASE"/>
    <property type="match status" value="1"/>
</dbReference>
<feature type="domain" description="Core-binding (CB)" evidence="7">
    <location>
        <begin position="1"/>
        <end position="77"/>
    </location>
</feature>
<dbReference type="Pfam" id="PF13495">
    <property type="entry name" value="Phage_int_SAM_4"/>
    <property type="match status" value="1"/>
</dbReference>
<evidence type="ECO:0000313" key="8">
    <source>
        <dbReference type="EMBL" id="MFD1874983.1"/>
    </source>
</evidence>
<dbReference type="PANTHER" id="PTHR30349">
    <property type="entry name" value="PHAGE INTEGRASE-RELATED"/>
    <property type="match status" value="1"/>
</dbReference>
<comment type="similarity">
    <text evidence="1">Belongs to the 'phage' integrase family.</text>
</comment>
<dbReference type="InterPro" id="IPR050090">
    <property type="entry name" value="Tyrosine_recombinase_XerCD"/>
</dbReference>
<feature type="domain" description="Tyr recombinase" evidence="6">
    <location>
        <begin position="94"/>
        <end position="268"/>
    </location>
</feature>
<dbReference type="Gene3D" id="1.10.443.10">
    <property type="entry name" value="Intergrase catalytic core"/>
    <property type="match status" value="1"/>
</dbReference>
<gene>
    <name evidence="8" type="ORF">ACFSDX_21295</name>
</gene>
<dbReference type="InterPro" id="IPR004107">
    <property type="entry name" value="Integrase_SAM-like_N"/>
</dbReference>
<keyword evidence="4" id="KW-0233">DNA recombination</keyword>
<evidence type="ECO:0000256" key="1">
    <source>
        <dbReference type="ARBA" id="ARBA00008857"/>
    </source>
</evidence>
<dbReference type="PROSITE" id="PS51900">
    <property type="entry name" value="CB"/>
    <property type="match status" value="1"/>
</dbReference>
<organism evidence="8 9">
    <name type="scientific">Hymenobacter bucti</name>
    <dbReference type="NCBI Taxonomy" id="1844114"/>
    <lineage>
        <taxon>Bacteria</taxon>
        <taxon>Pseudomonadati</taxon>
        <taxon>Bacteroidota</taxon>
        <taxon>Cytophagia</taxon>
        <taxon>Cytophagales</taxon>
        <taxon>Hymenobacteraceae</taxon>
        <taxon>Hymenobacter</taxon>
    </lineage>
</organism>
<dbReference type="InterPro" id="IPR002104">
    <property type="entry name" value="Integrase_catalytic"/>
</dbReference>
<comment type="caution">
    <text evidence="8">The sequence shown here is derived from an EMBL/GenBank/DDBJ whole genome shotgun (WGS) entry which is preliminary data.</text>
</comment>
<dbReference type="Gene3D" id="1.10.150.130">
    <property type="match status" value="1"/>
</dbReference>
<dbReference type="InterPro" id="IPR011010">
    <property type="entry name" value="DNA_brk_join_enz"/>
</dbReference>
<name>A0ABW4QZD0_9BACT</name>
<protein>
    <submittedName>
        <fullName evidence="8">Tyrosine-type recombinase/integrase</fullName>
    </submittedName>
</protein>
<evidence type="ECO:0000256" key="3">
    <source>
        <dbReference type="ARBA" id="ARBA00023125"/>
    </source>
</evidence>
<dbReference type="SUPFAM" id="SSF56349">
    <property type="entry name" value="DNA breaking-rejoining enzymes"/>
    <property type="match status" value="1"/>
</dbReference>
<accession>A0ABW4QZD0</accession>